<dbReference type="EMBL" id="NBNE01001709">
    <property type="protein sequence ID" value="OWZ12958.1"/>
    <property type="molecule type" value="Genomic_DNA"/>
</dbReference>
<keyword evidence="2" id="KW-1185">Reference proteome</keyword>
<proteinExistence type="predicted"/>
<comment type="caution">
    <text evidence="1">The sequence shown here is derived from an EMBL/GenBank/DDBJ whole genome shotgun (WGS) entry which is preliminary data.</text>
</comment>
<dbReference type="AlphaFoldDB" id="A0A225W6W5"/>
<reference evidence="2" key="1">
    <citation type="submission" date="2017-03" db="EMBL/GenBank/DDBJ databases">
        <title>Phytopthora megakarya and P. palmivora, two closely related causual agents of cacao black pod achieved similar genome size and gene model numbers by different mechanisms.</title>
        <authorList>
            <person name="Ali S."/>
            <person name="Shao J."/>
            <person name="Larry D.J."/>
            <person name="Kronmiller B."/>
            <person name="Shen D."/>
            <person name="Strem M.D."/>
            <person name="Melnick R.L."/>
            <person name="Guiltinan M.J."/>
            <person name="Tyler B.M."/>
            <person name="Meinhardt L.W."/>
            <person name="Bailey B.A."/>
        </authorList>
    </citation>
    <scope>NUCLEOTIDE SEQUENCE [LARGE SCALE GENOMIC DNA]</scope>
    <source>
        <strain evidence="2">zdho120</strain>
    </source>
</reference>
<accession>A0A225W6W5</accession>
<evidence type="ECO:0000313" key="1">
    <source>
        <dbReference type="EMBL" id="OWZ12958.1"/>
    </source>
</evidence>
<sequence>MFSYEETCRSIWMLSNHVHRQLDRDEFDGFEDPETMHAAKFRINCRFSDGRAASLKQRIITRRFMENDRMVMVRKAVIAGEGPLSGIQIDESGWTVIRPSPTGSGTIMQVCISQVPLHLNNPVSEAVAHQFNDLLQSIIHESDLEIHAGAEALLIENEMTGFDLLARRRKRAPKKTS</sequence>
<protein>
    <submittedName>
        <fullName evidence="1">Uncharacterized protein</fullName>
    </submittedName>
</protein>
<dbReference type="Proteomes" id="UP000198211">
    <property type="component" value="Unassembled WGS sequence"/>
</dbReference>
<organism evidence="1 2">
    <name type="scientific">Phytophthora megakarya</name>
    <dbReference type="NCBI Taxonomy" id="4795"/>
    <lineage>
        <taxon>Eukaryota</taxon>
        <taxon>Sar</taxon>
        <taxon>Stramenopiles</taxon>
        <taxon>Oomycota</taxon>
        <taxon>Peronosporomycetes</taxon>
        <taxon>Peronosporales</taxon>
        <taxon>Peronosporaceae</taxon>
        <taxon>Phytophthora</taxon>
    </lineage>
</organism>
<dbReference type="OrthoDB" id="91689at2759"/>
<evidence type="ECO:0000313" key="2">
    <source>
        <dbReference type="Proteomes" id="UP000198211"/>
    </source>
</evidence>
<gene>
    <name evidence="1" type="ORF">PHMEG_00013800</name>
</gene>
<name>A0A225W6W5_9STRA</name>